<dbReference type="PANTHER" id="PTHR47506">
    <property type="entry name" value="TRANSCRIPTIONAL REGULATORY PROTEIN"/>
    <property type="match status" value="1"/>
</dbReference>
<name>A0ABV3F4V0_9NOCA</name>
<dbReference type="Proteomes" id="UP001551658">
    <property type="component" value="Unassembled WGS sequence"/>
</dbReference>
<dbReference type="PANTHER" id="PTHR47506:SF6">
    <property type="entry name" value="HTH-TYPE TRANSCRIPTIONAL REPRESSOR NEMR"/>
    <property type="match status" value="1"/>
</dbReference>
<evidence type="ECO:0000256" key="3">
    <source>
        <dbReference type="SAM" id="MobiDB-lite"/>
    </source>
</evidence>
<dbReference type="SUPFAM" id="SSF46689">
    <property type="entry name" value="Homeodomain-like"/>
    <property type="match status" value="1"/>
</dbReference>
<accession>A0ABV3F4V0</accession>
<dbReference type="Gene3D" id="1.10.357.10">
    <property type="entry name" value="Tetracycline Repressor, domain 2"/>
    <property type="match status" value="1"/>
</dbReference>
<gene>
    <name evidence="5" type="ORF">AB0H72_08380</name>
</gene>
<dbReference type="EMBL" id="JBFAIH010000003">
    <property type="protein sequence ID" value="MEV0362706.1"/>
    <property type="molecule type" value="Genomic_DNA"/>
</dbReference>
<protein>
    <submittedName>
        <fullName evidence="5">TetR/AcrR family transcriptional regulator</fullName>
    </submittedName>
</protein>
<dbReference type="InterPro" id="IPR009057">
    <property type="entry name" value="Homeodomain-like_sf"/>
</dbReference>
<dbReference type="RefSeq" id="WP_357975681.1">
    <property type="nucleotide sequence ID" value="NZ_JBFAIH010000003.1"/>
</dbReference>
<evidence type="ECO:0000259" key="4">
    <source>
        <dbReference type="Pfam" id="PF16925"/>
    </source>
</evidence>
<keyword evidence="1" id="KW-0805">Transcription regulation</keyword>
<evidence type="ECO:0000256" key="1">
    <source>
        <dbReference type="ARBA" id="ARBA00023015"/>
    </source>
</evidence>
<dbReference type="Pfam" id="PF16925">
    <property type="entry name" value="TetR_C_13"/>
    <property type="match status" value="1"/>
</dbReference>
<dbReference type="InterPro" id="IPR011075">
    <property type="entry name" value="TetR_C"/>
</dbReference>
<sequence length="225" mass="23946">MTTGSVEPGSGGERDGDRRRERGTRSRRIVTRHAVDIASLDGLDGLSFGRLADDLEISKAGIQTLFRTKEALQLATVATAGEVFAEAVVAPVGAAPAGAPRLRALIDRWIDYAARPLFPGGCFWGANLPVFDSRPGPIRDALRRQHRGWLHTLARDFELARAARGLGAGDTDLAVFQIDAVLNAANIALRFDEPSSVEKVHRVVDGLLDPGHSPTGRAGAGGSPR</sequence>
<organism evidence="5 6">
    <name type="scientific">Nocardia fusca</name>
    <dbReference type="NCBI Taxonomy" id="941183"/>
    <lineage>
        <taxon>Bacteria</taxon>
        <taxon>Bacillati</taxon>
        <taxon>Actinomycetota</taxon>
        <taxon>Actinomycetes</taxon>
        <taxon>Mycobacteriales</taxon>
        <taxon>Nocardiaceae</taxon>
        <taxon>Nocardia</taxon>
    </lineage>
</organism>
<evidence type="ECO:0000313" key="6">
    <source>
        <dbReference type="Proteomes" id="UP001551658"/>
    </source>
</evidence>
<dbReference type="SUPFAM" id="SSF48498">
    <property type="entry name" value="Tetracyclin repressor-like, C-terminal domain"/>
    <property type="match status" value="1"/>
</dbReference>
<keyword evidence="6" id="KW-1185">Reference proteome</keyword>
<feature type="region of interest" description="Disordered" evidence="3">
    <location>
        <begin position="1"/>
        <end position="25"/>
    </location>
</feature>
<keyword evidence="2" id="KW-0804">Transcription</keyword>
<feature type="domain" description="Tetracyclin repressor-like C-terminal" evidence="4">
    <location>
        <begin position="98"/>
        <end position="201"/>
    </location>
</feature>
<feature type="compositionally biased region" description="Basic and acidic residues" evidence="3">
    <location>
        <begin position="12"/>
        <end position="24"/>
    </location>
</feature>
<evidence type="ECO:0000313" key="5">
    <source>
        <dbReference type="EMBL" id="MEV0362706.1"/>
    </source>
</evidence>
<dbReference type="Gene3D" id="1.10.10.60">
    <property type="entry name" value="Homeodomain-like"/>
    <property type="match status" value="1"/>
</dbReference>
<comment type="caution">
    <text evidence="5">The sequence shown here is derived from an EMBL/GenBank/DDBJ whole genome shotgun (WGS) entry which is preliminary data.</text>
</comment>
<evidence type="ECO:0000256" key="2">
    <source>
        <dbReference type="ARBA" id="ARBA00023163"/>
    </source>
</evidence>
<proteinExistence type="predicted"/>
<reference evidence="5 6" key="1">
    <citation type="submission" date="2024-06" db="EMBL/GenBank/DDBJ databases">
        <title>The Natural Products Discovery Center: Release of the First 8490 Sequenced Strains for Exploring Actinobacteria Biosynthetic Diversity.</title>
        <authorList>
            <person name="Kalkreuter E."/>
            <person name="Kautsar S.A."/>
            <person name="Yang D."/>
            <person name="Bader C.D."/>
            <person name="Teijaro C.N."/>
            <person name="Fluegel L."/>
            <person name="Davis C.M."/>
            <person name="Simpson J.R."/>
            <person name="Lauterbach L."/>
            <person name="Steele A.D."/>
            <person name="Gui C."/>
            <person name="Meng S."/>
            <person name="Li G."/>
            <person name="Viehrig K."/>
            <person name="Ye F."/>
            <person name="Su P."/>
            <person name="Kiefer A.F."/>
            <person name="Nichols A."/>
            <person name="Cepeda A.J."/>
            <person name="Yan W."/>
            <person name="Fan B."/>
            <person name="Jiang Y."/>
            <person name="Adhikari A."/>
            <person name="Zheng C.-J."/>
            <person name="Schuster L."/>
            <person name="Cowan T.M."/>
            <person name="Smanski M.J."/>
            <person name="Chevrette M.G."/>
            <person name="De Carvalho L.P.S."/>
            <person name="Shen B."/>
        </authorList>
    </citation>
    <scope>NUCLEOTIDE SEQUENCE [LARGE SCALE GENOMIC DNA]</scope>
    <source>
        <strain evidence="5 6">NPDC050671</strain>
    </source>
</reference>
<dbReference type="InterPro" id="IPR036271">
    <property type="entry name" value="Tet_transcr_reg_TetR-rel_C_sf"/>
</dbReference>